<dbReference type="InterPro" id="IPR013968">
    <property type="entry name" value="PKS_KR"/>
</dbReference>
<dbReference type="SMART" id="SM00827">
    <property type="entry name" value="PKS_AT"/>
    <property type="match status" value="1"/>
</dbReference>
<dbReference type="Pfam" id="PF08659">
    <property type="entry name" value="KR"/>
    <property type="match status" value="1"/>
</dbReference>
<dbReference type="InterPro" id="IPR016036">
    <property type="entry name" value="Malonyl_transacylase_ACP-bd"/>
</dbReference>
<dbReference type="Gene3D" id="3.40.366.10">
    <property type="entry name" value="Malonyl-Coenzyme A Acyl Carrier Protein, domain 2"/>
    <property type="match status" value="1"/>
</dbReference>
<keyword evidence="7" id="KW-1185">Reference proteome</keyword>
<dbReference type="Pfam" id="PF00550">
    <property type="entry name" value="PP-binding"/>
    <property type="match status" value="1"/>
</dbReference>
<dbReference type="PROSITE" id="PS52004">
    <property type="entry name" value="KS3_2"/>
    <property type="match status" value="1"/>
</dbReference>
<dbReference type="Proteomes" id="UP000185696">
    <property type="component" value="Unassembled WGS sequence"/>
</dbReference>
<dbReference type="SUPFAM" id="SSF47336">
    <property type="entry name" value="ACP-like"/>
    <property type="match status" value="1"/>
</dbReference>
<dbReference type="PANTHER" id="PTHR43074:SF1">
    <property type="entry name" value="BETA-KETOACYL SYNTHASE FAMILY PROTEIN-RELATED"/>
    <property type="match status" value="1"/>
</dbReference>
<dbReference type="GO" id="GO:0016746">
    <property type="term" value="F:acyltransferase activity"/>
    <property type="evidence" value="ECO:0007669"/>
    <property type="project" value="InterPro"/>
</dbReference>
<dbReference type="SUPFAM" id="SSF51412">
    <property type="entry name" value="Inosine monophosphate dehydrogenase (IMPDH)"/>
    <property type="match status" value="2"/>
</dbReference>
<dbReference type="SMART" id="SM00822">
    <property type="entry name" value="PKS_KR"/>
    <property type="match status" value="1"/>
</dbReference>
<dbReference type="SUPFAM" id="SSF51735">
    <property type="entry name" value="NAD(P)-binding Rossmann-fold domains"/>
    <property type="match status" value="2"/>
</dbReference>
<dbReference type="SUPFAM" id="SSF53901">
    <property type="entry name" value="Thiolase-like"/>
    <property type="match status" value="1"/>
</dbReference>
<dbReference type="Gene3D" id="3.40.47.10">
    <property type="match status" value="1"/>
</dbReference>
<dbReference type="InterPro" id="IPR020841">
    <property type="entry name" value="PKS_Beta-ketoAc_synthase_dom"/>
</dbReference>
<feature type="compositionally biased region" description="Basic and acidic residues" evidence="4">
    <location>
        <begin position="1742"/>
        <end position="1751"/>
    </location>
</feature>
<dbReference type="InterPro" id="IPR036291">
    <property type="entry name" value="NAD(P)-bd_dom_sf"/>
</dbReference>
<dbReference type="InterPro" id="IPR014043">
    <property type="entry name" value="Acyl_transferase_dom"/>
</dbReference>
<dbReference type="Gene3D" id="3.20.20.70">
    <property type="entry name" value="Aldolase class I"/>
    <property type="match status" value="2"/>
</dbReference>
<dbReference type="Pfam" id="PF00109">
    <property type="entry name" value="ketoacyl-synt"/>
    <property type="match status" value="1"/>
</dbReference>
<evidence type="ECO:0000256" key="2">
    <source>
        <dbReference type="ARBA" id="ARBA00022553"/>
    </source>
</evidence>
<evidence type="ECO:0000313" key="7">
    <source>
        <dbReference type="Proteomes" id="UP000185696"/>
    </source>
</evidence>
<dbReference type="InterPro" id="IPR057326">
    <property type="entry name" value="KR_dom"/>
</dbReference>
<dbReference type="InterPro" id="IPR014030">
    <property type="entry name" value="Ketoacyl_synth_N"/>
</dbReference>
<dbReference type="SUPFAM" id="SSF52151">
    <property type="entry name" value="FabD/lysophospholipase-like"/>
    <property type="match status" value="1"/>
</dbReference>
<dbReference type="InterPro" id="IPR014031">
    <property type="entry name" value="Ketoacyl_synth_C"/>
</dbReference>
<evidence type="ECO:0000256" key="1">
    <source>
        <dbReference type="ARBA" id="ARBA00022450"/>
    </source>
</evidence>
<evidence type="ECO:0000256" key="4">
    <source>
        <dbReference type="SAM" id="MobiDB-lite"/>
    </source>
</evidence>
<dbReference type="OrthoDB" id="9778690at2"/>
<dbReference type="InterPro" id="IPR009081">
    <property type="entry name" value="PP-bd_ACP"/>
</dbReference>
<dbReference type="InterPro" id="IPR032821">
    <property type="entry name" value="PKS_assoc"/>
</dbReference>
<dbReference type="InterPro" id="IPR036736">
    <property type="entry name" value="ACP-like_sf"/>
</dbReference>
<dbReference type="InterPro" id="IPR013785">
    <property type="entry name" value="Aldolase_TIM"/>
</dbReference>
<dbReference type="Gene3D" id="1.10.1200.10">
    <property type="entry name" value="ACP-like"/>
    <property type="match status" value="1"/>
</dbReference>
<dbReference type="EMBL" id="MSIF01000008">
    <property type="protein sequence ID" value="OLF09847.1"/>
    <property type="molecule type" value="Genomic_DNA"/>
</dbReference>
<dbReference type="InterPro" id="IPR001227">
    <property type="entry name" value="Ac_transferase_dom_sf"/>
</dbReference>
<dbReference type="Pfam" id="PF03060">
    <property type="entry name" value="NMO"/>
    <property type="match status" value="2"/>
</dbReference>
<dbReference type="SMART" id="SM00825">
    <property type="entry name" value="PKS_KS"/>
    <property type="match status" value="1"/>
</dbReference>
<dbReference type="Gene3D" id="3.40.50.720">
    <property type="entry name" value="NAD(P)-binding Rossmann-like Domain"/>
    <property type="match status" value="1"/>
</dbReference>
<dbReference type="InterPro" id="IPR016039">
    <property type="entry name" value="Thiolase-like"/>
</dbReference>
<evidence type="ECO:0000313" key="6">
    <source>
        <dbReference type="EMBL" id="OLF09847.1"/>
    </source>
</evidence>
<organism evidence="6 7">
    <name type="scientific">Actinophytocola xinjiangensis</name>
    <dbReference type="NCBI Taxonomy" id="485602"/>
    <lineage>
        <taxon>Bacteria</taxon>
        <taxon>Bacillati</taxon>
        <taxon>Actinomycetota</taxon>
        <taxon>Actinomycetes</taxon>
        <taxon>Pseudonocardiales</taxon>
        <taxon>Pseudonocardiaceae</taxon>
    </lineage>
</organism>
<keyword evidence="3" id="KW-0808">Transferase</keyword>
<dbReference type="Pfam" id="PF16197">
    <property type="entry name" value="KAsynt_C_assoc"/>
    <property type="match status" value="1"/>
</dbReference>
<gene>
    <name evidence="6" type="ORF">BLA60_18155</name>
</gene>
<proteinExistence type="predicted"/>
<dbReference type="CDD" id="cd00833">
    <property type="entry name" value="PKS"/>
    <property type="match status" value="1"/>
</dbReference>
<dbReference type="PANTHER" id="PTHR43074">
    <property type="entry name" value="OMEGA-3 POLYUNSATURATED FATTY ACID SYNTHASE PFAB-RELATED"/>
    <property type="match status" value="1"/>
</dbReference>
<dbReference type="InterPro" id="IPR016035">
    <property type="entry name" value="Acyl_Trfase/lysoPLipase"/>
</dbReference>
<protein>
    <submittedName>
        <fullName evidence="6">Erythronolide synthase</fullName>
    </submittedName>
</protein>
<evidence type="ECO:0000256" key="3">
    <source>
        <dbReference type="ARBA" id="ARBA00022679"/>
    </source>
</evidence>
<keyword evidence="2" id="KW-0597">Phosphoprotein</keyword>
<dbReference type="RefSeq" id="WP_075134238.1">
    <property type="nucleotide sequence ID" value="NZ_MSIF01000008.1"/>
</dbReference>
<feature type="domain" description="Ketosynthase family 3 (KS3)" evidence="5">
    <location>
        <begin position="659"/>
        <end position="1101"/>
    </location>
</feature>
<sequence>MRHPNNGLTSARGLVIVVNPVHHPSPRLTAAAGAAGALGVLELPTADARRAAELAERTAAWSPHPFGVRLRPGVDVDPQRLPDAVRVVLLADPGRDPAEFPGRTVLVEAGSVTTARDAVARGARGVLARGSECGGAAGELSTFVLLQHLLDDLGTTVPVWAWGGIGPDTGAAAIVGGAAGVVLDTQFALYDDAGLPTATTAALDGLDGSETVLWQGIRVLRRRGPRAGDPPADLAGRLGPDPRTQYLPVGQDVGLATSFARRWPGVGAAVRGLRAALAAAVADDVPADALSPGSPAAAAIGAPLPVAQGPMTRVSDQPEFAAAVAGAGGLPFLALALSTADQTRTMLTRTRDALGDAPWGVGILGFADESVRGAQLDVVRELRPTHAIIAGGRPSQAAALEAEGIATYLHVPSPGLLGQFLAAGARRFVFEGAECGGHVGPRTSFPLWQSQIDVLLDHLDRGGTPPTVLFAGGAHDERSVAMIAALAAPLTRAGVAVGVLMGTAYLFTEEAVAAGAIQPLFQRQVVAATRTDLLETAPGHATRCVHSGFTADFARTRAELLAEGVPDRERWERLERLNIGRLRLASKGIERVGDELRAVGADRQAAEGMFMAGEVAVLRDRVTTVAALHESVTVGAAAWLRRSGARLRDEPAAEPAPAPLRVAIVGMAAMFPDAPDLATYWANVVSGKDSVTEVPVSRWDPEIYHGGDDSHGDAGGDRTPSRWGGFLPRIPFDPLRHGIPPASLAHIEPVQLLALEAAHRALTDAGYAGPETSHKRTSVVFGAESGSDLSNATTLRTVLPSYLGELPPGFAEQLPELTEDSFPGMLANVIAGRIANRLDLGGANYTVDAACASSLTAVDVACKELVAGTSDLVLCGGADLHNGINDYLLFSSVHALSPTGRSATFDEAADGIALGEGVACVVLKRLADAERDGDRIYAVIDGVGSASDGRALGLTAPRAEGQRAALTRAYRNAGVSPGQVGLVEAHGTGTVVGDRTELTALTEVFTEAGAAPGACALGSVKSQIGHTKCAAGLAGLIKAALAVHHGVRPPTLHLDAPNAAWGPASPFVFHTEARPWAARERIAGVSAFGFGGTNFHVVLRAHEQAPAAHALDAWPVELFTFRGHDDDTARRAARTLLDVVDPDGPARLRDHAASTARHSDLAAERGEPVRIAVVARDLAELCALLARAASGEHDPAAGLFADPAEAGEAGGVAFLFPGQGSQRPGMLAELFVAFPETHRHLVAGARWAGALYPPAAFDDDATAGQRAAITDTTVAQPALGMVELAAADVLATLGLRPDAVAGHSYGELVALSVAGALDPAELLAASAARATAILAQVRDGDPGAMAAVTAPAAAVEEVLAGLGGGVVAANHNSPAQTVVSGPTGEVAAAVDALAAAGLSARTLPVACAFHSPLVAGAGAEFAATLAGLDVRAPALPVWANRTAAPYPADAAAVRAGLADQIGAAVRFADQVTAMYESGVRTFVEVGPGRVLSGLVEACLTDRPHRTFGLAERGRTGLAGLLAAVARLAVAGADLRTGPLFRGRDVRDPSAATAPGWTVDGHLVRRADGSVVPGALRPAHRVPELTMTEPTAAPSTADALIADYLRTSRDLIAAQRDVLLNYLGAVPAVPAVALPAPVPQPLTQPVPEPLPEPVAAPEPVAVSVLDTVLGVIAERTGYPVDMIDPGLDLEADLSIDSIKRTEIAGELATRLGLPTTDLDSFGQARTAAAIAELIGEPTGTEHTQTEHTRTEQAPEPGVVAPERLELVTEELTGGGDTVPAGTDVLVLGDGPAGEVAGRLRTAGARSATAGGDPTATTYDTAVYLVGAEPPLPEAFPLLRDVLARAPRRLLAVQPRGAATGLRGFFRSVAREYPDLTATLVETDGDPAAAVIAELGSPAGEPVVLVDDGARHALRLRPVGLGAVAASGAGPAGDGTAEAEAAGLDRDSVVLLVGGARGITARFARTLAAASRCRIELLGRTPVPTGDTAPRGDRAALRAGFVAAGMTSPPEIERAVAAAFAEQEVAATVAALRELGSPVRYHCVDVRDAEALRATVKRVHAEHGRLDGVVYAAGVIEDRLVADKSVESFRRVFGTKVDGAATLLDTIGALPDGGPRFAVLFGSIAAALGNRGQCDYAAANDALEALGRGWSGADRRGLTVHWGPWAATETGGGMVSPELMRSYLARGVKLIDPEDGPLALLRELAWGAPDTHAVVYTASGW</sequence>
<name>A0A7Z0WPK0_9PSEU</name>
<dbReference type="SUPFAM" id="SSF55048">
    <property type="entry name" value="Probable ACP-binding domain of malonyl-CoA ACP transacylase"/>
    <property type="match status" value="1"/>
</dbReference>
<feature type="region of interest" description="Disordered" evidence="4">
    <location>
        <begin position="1735"/>
        <end position="1758"/>
    </location>
</feature>
<dbReference type="InterPro" id="IPR052568">
    <property type="entry name" value="PKS-FAS_Synthase"/>
</dbReference>
<dbReference type="Pfam" id="PF02801">
    <property type="entry name" value="Ketoacyl-synt_C"/>
    <property type="match status" value="1"/>
</dbReference>
<keyword evidence="1" id="KW-0596">Phosphopantetheine</keyword>
<dbReference type="Pfam" id="PF00698">
    <property type="entry name" value="Acyl_transf_1"/>
    <property type="match status" value="1"/>
</dbReference>
<evidence type="ECO:0000259" key="5">
    <source>
        <dbReference type="PROSITE" id="PS52004"/>
    </source>
</evidence>
<comment type="caution">
    <text evidence="6">The sequence shown here is derived from an EMBL/GenBank/DDBJ whole genome shotgun (WGS) entry which is preliminary data.</text>
</comment>
<reference evidence="6 7" key="1">
    <citation type="submission" date="2016-12" db="EMBL/GenBank/DDBJ databases">
        <title>The draft genome sequence of Actinophytocola xinjiangensis.</title>
        <authorList>
            <person name="Wang W."/>
            <person name="Yuan L."/>
        </authorList>
    </citation>
    <scope>NUCLEOTIDE SEQUENCE [LARGE SCALE GENOMIC DNA]</scope>
    <source>
        <strain evidence="6 7">CGMCC 4.4663</strain>
    </source>
</reference>
<accession>A0A7Z0WPK0</accession>